<evidence type="ECO:0008006" key="4">
    <source>
        <dbReference type="Google" id="ProtNLM"/>
    </source>
</evidence>
<dbReference type="Proteomes" id="UP000003571">
    <property type="component" value="Unassembled WGS sequence"/>
</dbReference>
<dbReference type="PATRIC" id="fig|907348.3.peg.3000"/>
<evidence type="ECO:0000313" key="3">
    <source>
        <dbReference type="Proteomes" id="UP000003571"/>
    </source>
</evidence>
<dbReference type="SUPFAM" id="SSF143120">
    <property type="entry name" value="YefM-like"/>
    <property type="match status" value="1"/>
</dbReference>
<dbReference type="InterPro" id="IPR036165">
    <property type="entry name" value="YefM-like_sf"/>
</dbReference>
<dbReference type="EMBL" id="AGRW01000055">
    <property type="protein sequence ID" value="EIC00488.1"/>
    <property type="molecule type" value="Genomic_DNA"/>
</dbReference>
<dbReference type="STRING" id="907348.TresaDRAFT_0582"/>
<evidence type="ECO:0000256" key="1">
    <source>
        <dbReference type="ARBA" id="ARBA00009981"/>
    </source>
</evidence>
<organism evidence="2 3">
    <name type="scientific">Treponema saccharophilum DSM 2985</name>
    <dbReference type="NCBI Taxonomy" id="907348"/>
    <lineage>
        <taxon>Bacteria</taxon>
        <taxon>Pseudomonadati</taxon>
        <taxon>Spirochaetota</taxon>
        <taxon>Spirochaetia</taxon>
        <taxon>Spirochaetales</taxon>
        <taxon>Treponemataceae</taxon>
        <taxon>Treponema</taxon>
    </lineage>
</organism>
<reference evidence="2 3" key="1">
    <citation type="submission" date="2011-09" db="EMBL/GenBank/DDBJ databases">
        <title>The draft genome of Treponema saccharophilum DSM 2985.</title>
        <authorList>
            <consortium name="US DOE Joint Genome Institute (JGI-PGF)"/>
            <person name="Lucas S."/>
            <person name="Copeland A."/>
            <person name="Lapidus A."/>
            <person name="Glavina del Rio T."/>
            <person name="Dalin E."/>
            <person name="Tice H."/>
            <person name="Bruce D."/>
            <person name="Goodwin L."/>
            <person name="Pitluck S."/>
            <person name="Peters L."/>
            <person name="Kyrpides N."/>
            <person name="Mavromatis K."/>
            <person name="Ivanova N."/>
            <person name="Markowitz V."/>
            <person name="Cheng J.-F."/>
            <person name="Hugenholtz P."/>
            <person name="Woyke T."/>
            <person name="Wu D."/>
            <person name="Gronow S."/>
            <person name="Wellnitz S."/>
            <person name="Brambilla E."/>
            <person name="Klenk H.-P."/>
            <person name="Eisen J.A."/>
        </authorList>
    </citation>
    <scope>NUCLEOTIDE SEQUENCE [LARGE SCALE GENOMIC DNA]</scope>
    <source>
        <strain evidence="2 3">DSM 2985</strain>
    </source>
</reference>
<comment type="similarity">
    <text evidence="1">Belongs to the phD/YefM antitoxin family.</text>
</comment>
<dbReference type="Gene3D" id="3.40.1620.10">
    <property type="entry name" value="YefM-like domain"/>
    <property type="match status" value="1"/>
</dbReference>
<proteinExistence type="inferred from homology"/>
<comment type="caution">
    <text evidence="2">The sequence shown here is derived from an EMBL/GenBank/DDBJ whole genome shotgun (WGS) entry which is preliminary data.</text>
</comment>
<keyword evidence="3" id="KW-1185">Reference proteome</keyword>
<gene>
    <name evidence="2" type="ORF">TresaDRAFT_0582</name>
</gene>
<name>H7EPT7_9SPIR</name>
<sequence length="90" mass="10631">MLVETSQMMPITKLQKSLTQTVRNISENKETVFILKNNAMEAVMIPFEKYEYLSTLENIFERMEISETVKNRMKNYDASKSVSWDSIREE</sequence>
<evidence type="ECO:0000313" key="2">
    <source>
        <dbReference type="EMBL" id="EIC00488.1"/>
    </source>
</evidence>
<accession>H7EPT7</accession>
<dbReference type="OrthoDB" id="361630at2"/>
<protein>
    <recommendedName>
        <fullName evidence="4">Antitoxin</fullName>
    </recommendedName>
</protein>
<dbReference type="eggNOG" id="ENOG5032FYG">
    <property type="taxonomic scope" value="Bacteria"/>
</dbReference>
<dbReference type="AlphaFoldDB" id="H7EPT7"/>